<sequence length="246" mass="27864">MEDHEAPWHHCIGKWGSNLSYWFEMTTNTTDHIPGPSPRAPLSHGGETQITLIIARLRQEQEPIVRFWQGRRLEDLFSGNSAAPRPLTLGRRPGKIARLHYITNIYLKTLQFFQDYPSFDTRKENTALWENPANPGKKGRKGDFAAKHGYPLADTLVALGRGGKLKALESHLDEPGIVPLLFGVVQMLDRLTLHDTKELARLLPIHCPILLATGCLVRKKWTLYLECYSQWALVETPSSQGHNTQI</sequence>
<protein>
    <submittedName>
        <fullName evidence="1">Uncharacterized protein</fullName>
    </submittedName>
</protein>
<dbReference type="EMBL" id="KZ825561">
    <property type="protein sequence ID" value="PYI27822.1"/>
    <property type="molecule type" value="Genomic_DNA"/>
</dbReference>
<dbReference type="Proteomes" id="UP000248817">
    <property type="component" value="Unassembled WGS sequence"/>
</dbReference>
<proteinExistence type="predicted"/>
<dbReference type="AlphaFoldDB" id="A0A2V5HYJ6"/>
<reference evidence="1 2" key="1">
    <citation type="submission" date="2018-02" db="EMBL/GenBank/DDBJ databases">
        <title>The genomes of Aspergillus section Nigri reveals drivers in fungal speciation.</title>
        <authorList>
            <consortium name="DOE Joint Genome Institute"/>
            <person name="Vesth T.C."/>
            <person name="Nybo J."/>
            <person name="Theobald S."/>
            <person name="Brandl J."/>
            <person name="Frisvad J.C."/>
            <person name="Nielsen K.F."/>
            <person name="Lyhne E.K."/>
            <person name="Kogle M.E."/>
            <person name="Kuo A."/>
            <person name="Riley R."/>
            <person name="Clum A."/>
            <person name="Nolan M."/>
            <person name="Lipzen A."/>
            <person name="Salamov A."/>
            <person name="Henrissat B."/>
            <person name="Wiebenga A."/>
            <person name="De vries R.P."/>
            <person name="Grigoriev I.V."/>
            <person name="Mortensen U.H."/>
            <person name="Andersen M.R."/>
            <person name="Baker S.E."/>
        </authorList>
    </citation>
    <scope>NUCLEOTIDE SEQUENCE [LARGE SCALE GENOMIC DNA]</scope>
    <source>
        <strain evidence="1 2">CBS 114.80</strain>
    </source>
</reference>
<accession>A0A2V5HYJ6</accession>
<name>A0A2V5HYJ6_9EURO</name>
<keyword evidence="2" id="KW-1185">Reference proteome</keyword>
<organism evidence="1 2">
    <name type="scientific">Aspergillus indologenus CBS 114.80</name>
    <dbReference type="NCBI Taxonomy" id="1450541"/>
    <lineage>
        <taxon>Eukaryota</taxon>
        <taxon>Fungi</taxon>
        <taxon>Dikarya</taxon>
        <taxon>Ascomycota</taxon>
        <taxon>Pezizomycotina</taxon>
        <taxon>Eurotiomycetes</taxon>
        <taxon>Eurotiomycetidae</taxon>
        <taxon>Eurotiales</taxon>
        <taxon>Aspergillaceae</taxon>
        <taxon>Aspergillus</taxon>
        <taxon>Aspergillus subgen. Circumdati</taxon>
    </lineage>
</organism>
<evidence type="ECO:0000313" key="2">
    <source>
        <dbReference type="Proteomes" id="UP000248817"/>
    </source>
</evidence>
<evidence type="ECO:0000313" key="1">
    <source>
        <dbReference type="EMBL" id="PYI27822.1"/>
    </source>
</evidence>
<gene>
    <name evidence="1" type="ORF">BP00DRAFT_418575</name>
</gene>